<evidence type="ECO:0000256" key="7">
    <source>
        <dbReference type="ARBA" id="ARBA00023163"/>
    </source>
</evidence>
<dbReference type="EMBL" id="VFMN01000001">
    <property type="protein sequence ID" value="TQJ07172.1"/>
    <property type="molecule type" value="Genomic_DNA"/>
</dbReference>
<dbReference type="Pfam" id="PF09278">
    <property type="entry name" value="MerR-DNA-bind"/>
    <property type="match status" value="1"/>
</dbReference>
<evidence type="ECO:0000256" key="4">
    <source>
        <dbReference type="ARBA" id="ARBA00023014"/>
    </source>
</evidence>
<dbReference type="SUPFAM" id="SSF46955">
    <property type="entry name" value="Putative DNA-binding domain"/>
    <property type="match status" value="1"/>
</dbReference>
<dbReference type="PRINTS" id="PR00040">
    <property type="entry name" value="HTHMERR"/>
</dbReference>
<keyword evidence="3" id="KW-0408">Iron</keyword>
<dbReference type="AlphaFoldDB" id="A0A542DVP4"/>
<feature type="domain" description="HTH merR-type" evidence="8">
    <location>
        <begin position="6"/>
        <end position="74"/>
    </location>
</feature>
<dbReference type="OrthoDB" id="9802944at2"/>
<dbReference type="PANTHER" id="PTHR30204">
    <property type="entry name" value="REDOX-CYCLING DRUG-SENSING TRANSCRIPTIONAL ACTIVATOR SOXR"/>
    <property type="match status" value="1"/>
</dbReference>
<dbReference type="GO" id="GO:0051537">
    <property type="term" value="F:2 iron, 2 sulfur cluster binding"/>
    <property type="evidence" value="ECO:0007669"/>
    <property type="project" value="UniProtKB-KW"/>
</dbReference>
<dbReference type="NCBIfam" id="TIGR01950">
    <property type="entry name" value="SoxR"/>
    <property type="match status" value="1"/>
</dbReference>
<evidence type="ECO:0000313" key="9">
    <source>
        <dbReference type="EMBL" id="TQJ07172.1"/>
    </source>
</evidence>
<evidence type="ECO:0000313" key="10">
    <source>
        <dbReference type="Proteomes" id="UP000317893"/>
    </source>
</evidence>
<evidence type="ECO:0000256" key="3">
    <source>
        <dbReference type="ARBA" id="ARBA00023004"/>
    </source>
</evidence>
<sequence>MESHDLLPVGEVARRAGLTVPALRHYEAVGLVSATRTAGGQRRFPRHVLRRLAYVRAAQRVGFSLAEIREHLASLPEGRVPTRRDWGRLTASWRPALDARIEALVALRDATGQCIGCGCLSTTSCPAWNADDALAAQGPGARRWPSGLT</sequence>
<dbReference type="GO" id="GO:0046872">
    <property type="term" value="F:metal ion binding"/>
    <property type="evidence" value="ECO:0007669"/>
    <property type="project" value="UniProtKB-KW"/>
</dbReference>
<dbReference type="GO" id="GO:0003700">
    <property type="term" value="F:DNA-binding transcription factor activity"/>
    <property type="evidence" value="ECO:0007669"/>
    <property type="project" value="InterPro"/>
</dbReference>
<accession>A0A542DVP4</accession>
<keyword evidence="6" id="KW-0238">DNA-binding</keyword>
<keyword evidence="1" id="KW-0001">2Fe-2S</keyword>
<proteinExistence type="predicted"/>
<protein>
    <submittedName>
        <fullName evidence="9">MerR family redox-sensitive transcriptional activator SoxR</fullName>
    </submittedName>
</protein>
<dbReference type="PROSITE" id="PS00552">
    <property type="entry name" value="HTH_MERR_1"/>
    <property type="match status" value="1"/>
</dbReference>
<dbReference type="GO" id="GO:0006979">
    <property type="term" value="P:response to oxidative stress"/>
    <property type="evidence" value="ECO:0007669"/>
    <property type="project" value="InterPro"/>
</dbReference>
<dbReference type="SMART" id="SM00422">
    <property type="entry name" value="HTH_MERR"/>
    <property type="match status" value="1"/>
</dbReference>
<evidence type="ECO:0000256" key="1">
    <source>
        <dbReference type="ARBA" id="ARBA00022714"/>
    </source>
</evidence>
<keyword evidence="4" id="KW-0411">Iron-sulfur</keyword>
<dbReference type="InterPro" id="IPR009061">
    <property type="entry name" value="DNA-bd_dom_put_sf"/>
</dbReference>
<dbReference type="Proteomes" id="UP000317893">
    <property type="component" value="Unassembled WGS sequence"/>
</dbReference>
<dbReference type="Pfam" id="PF00376">
    <property type="entry name" value="MerR"/>
    <property type="match status" value="1"/>
</dbReference>
<evidence type="ECO:0000256" key="5">
    <source>
        <dbReference type="ARBA" id="ARBA00023015"/>
    </source>
</evidence>
<comment type="caution">
    <text evidence="9">The sequence shown here is derived from an EMBL/GenBank/DDBJ whole genome shotgun (WGS) entry which is preliminary data.</text>
</comment>
<dbReference type="InterPro" id="IPR047057">
    <property type="entry name" value="MerR_fam"/>
</dbReference>
<dbReference type="GO" id="GO:0003677">
    <property type="term" value="F:DNA binding"/>
    <property type="evidence" value="ECO:0007669"/>
    <property type="project" value="UniProtKB-KW"/>
</dbReference>
<dbReference type="PANTHER" id="PTHR30204:SF0">
    <property type="entry name" value="REDOX-SENSITIVE TRANSCRIPTIONAL ACTIVATOR SOXR"/>
    <property type="match status" value="1"/>
</dbReference>
<keyword evidence="5" id="KW-0805">Transcription regulation</keyword>
<dbReference type="InterPro" id="IPR000551">
    <property type="entry name" value="MerR-type_HTH_dom"/>
</dbReference>
<name>A0A542DVP4_9MICO</name>
<keyword evidence="2" id="KW-0479">Metal-binding</keyword>
<dbReference type="PROSITE" id="PS50937">
    <property type="entry name" value="HTH_MERR_2"/>
    <property type="match status" value="1"/>
</dbReference>
<organism evidence="9 10">
    <name type="scientific">Lapillicoccus jejuensis</name>
    <dbReference type="NCBI Taxonomy" id="402171"/>
    <lineage>
        <taxon>Bacteria</taxon>
        <taxon>Bacillati</taxon>
        <taxon>Actinomycetota</taxon>
        <taxon>Actinomycetes</taxon>
        <taxon>Micrococcales</taxon>
        <taxon>Intrasporangiaceae</taxon>
        <taxon>Lapillicoccus</taxon>
    </lineage>
</organism>
<evidence type="ECO:0000259" key="8">
    <source>
        <dbReference type="PROSITE" id="PS50937"/>
    </source>
</evidence>
<keyword evidence="7" id="KW-0804">Transcription</keyword>
<dbReference type="RefSeq" id="WP_141846017.1">
    <property type="nucleotide sequence ID" value="NZ_BAAAPR010000018.1"/>
</dbReference>
<evidence type="ECO:0000256" key="6">
    <source>
        <dbReference type="ARBA" id="ARBA00023125"/>
    </source>
</evidence>
<reference evidence="9 10" key="1">
    <citation type="submission" date="2019-06" db="EMBL/GenBank/DDBJ databases">
        <title>Sequencing the genomes of 1000 actinobacteria strains.</title>
        <authorList>
            <person name="Klenk H.-P."/>
        </authorList>
    </citation>
    <scope>NUCLEOTIDE SEQUENCE [LARGE SCALE GENOMIC DNA]</scope>
    <source>
        <strain evidence="9 10">DSM 18607</strain>
    </source>
</reference>
<gene>
    <name evidence="9" type="ORF">FB458_0225</name>
</gene>
<evidence type="ECO:0000256" key="2">
    <source>
        <dbReference type="ARBA" id="ARBA00022723"/>
    </source>
</evidence>
<keyword evidence="10" id="KW-1185">Reference proteome</keyword>
<dbReference type="InterPro" id="IPR010211">
    <property type="entry name" value="Redox-sen_tscrpt-act_SoxR"/>
</dbReference>
<dbReference type="Gene3D" id="1.10.1660.10">
    <property type="match status" value="1"/>
</dbReference>
<dbReference type="InterPro" id="IPR015358">
    <property type="entry name" value="Tscrpt_reg_MerR_DNA-bd"/>
</dbReference>